<evidence type="ECO:0000313" key="2">
    <source>
        <dbReference type="EMBL" id="TLD79058.1"/>
    </source>
</evidence>
<keyword evidence="1" id="KW-0472">Membrane</keyword>
<evidence type="ECO:0008006" key="4">
    <source>
        <dbReference type="Google" id="ProtNLM"/>
    </source>
</evidence>
<reference evidence="2 3" key="1">
    <citation type="journal article" date="2014" name="Genome Announc.">
        <title>Draft genome sequences of eight enterohepatic helicobacter species isolated from both laboratory and wild rodents.</title>
        <authorList>
            <person name="Sheh A."/>
            <person name="Shen Z."/>
            <person name="Fox J.G."/>
        </authorList>
    </citation>
    <scope>NUCLEOTIDE SEQUENCE [LARGE SCALE GENOMIC DNA]</scope>
    <source>
        <strain evidence="2 3">MIT 98-6810</strain>
    </source>
</reference>
<dbReference type="OrthoDB" id="5328570at2"/>
<feature type="transmembrane region" description="Helical" evidence="1">
    <location>
        <begin position="69"/>
        <end position="94"/>
    </location>
</feature>
<keyword evidence="1" id="KW-0812">Transmembrane</keyword>
<name>A0A4U8S084_9HELI</name>
<keyword evidence="3" id="KW-1185">Reference proteome</keyword>
<feature type="transmembrane region" description="Helical" evidence="1">
    <location>
        <begin position="166"/>
        <end position="183"/>
    </location>
</feature>
<feature type="transmembrane region" description="Helical" evidence="1">
    <location>
        <begin position="261"/>
        <end position="281"/>
    </location>
</feature>
<feature type="transmembrane region" description="Helical" evidence="1">
    <location>
        <begin position="219"/>
        <end position="238"/>
    </location>
</feature>
<feature type="transmembrane region" description="Helical" evidence="1">
    <location>
        <begin position="189"/>
        <end position="207"/>
    </location>
</feature>
<keyword evidence="1" id="KW-1133">Transmembrane helix</keyword>
<evidence type="ECO:0000313" key="3">
    <source>
        <dbReference type="Proteomes" id="UP000029925"/>
    </source>
</evidence>
<dbReference type="STRING" id="76936.BN2458_PEG1477"/>
<dbReference type="EMBL" id="JRPF02000002">
    <property type="protein sequence ID" value="TLD79058.1"/>
    <property type="molecule type" value="Genomic_DNA"/>
</dbReference>
<feature type="transmembrane region" description="Helical" evidence="1">
    <location>
        <begin position="143"/>
        <end position="159"/>
    </location>
</feature>
<protein>
    <recommendedName>
        <fullName evidence="4">Glycosyltransferase RgtA/B/C/D-like domain-containing protein</fullName>
    </recommendedName>
</protein>
<accession>A0A4U8S084</accession>
<feature type="transmembrane region" description="Helical" evidence="1">
    <location>
        <begin position="115"/>
        <end position="137"/>
    </location>
</feature>
<proteinExistence type="predicted"/>
<evidence type="ECO:0000256" key="1">
    <source>
        <dbReference type="SAM" id="Phobius"/>
    </source>
</evidence>
<feature type="transmembrane region" description="Helical" evidence="1">
    <location>
        <begin position="348"/>
        <end position="370"/>
    </location>
</feature>
<comment type="caution">
    <text evidence="2">The sequence shown here is derived from an EMBL/GenBank/DDBJ whole genome shotgun (WGS) entry which is preliminary data.</text>
</comment>
<gene>
    <name evidence="2" type="ORF">LS75_001755</name>
</gene>
<organism evidence="2 3">
    <name type="scientific">Helicobacter typhlonius</name>
    <dbReference type="NCBI Taxonomy" id="76936"/>
    <lineage>
        <taxon>Bacteria</taxon>
        <taxon>Pseudomonadati</taxon>
        <taxon>Campylobacterota</taxon>
        <taxon>Epsilonproteobacteria</taxon>
        <taxon>Campylobacterales</taxon>
        <taxon>Helicobacteraceae</taxon>
        <taxon>Helicobacter</taxon>
    </lineage>
</organism>
<feature type="transmembrane region" description="Helical" evidence="1">
    <location>
        <begin position="293"/>
        <end position="314"/>
    </location>
</feature>
<feature type="transmembrane region" description="Helical" evidence="1">
    <location>
        <begin position="320"/>
        <end position="341"/>
    </location>
</feature>
<dbReference type="AlphaFoldDB" id="A0A4U8S084"/>
<sequence length="539" mass="61883">MGFFLFVCLYAFLIMYHSAFSVIDDHILTQTLLVGQNIGFFIQPNIGRFFPLDGQELNLLSAAFGVKAAVFYTFNALCVFVVIFALRYAMRIFIAHILESTSHSHKAYAMQKVPYVVDILLVLLLLSPSFIGSWLRLFVPERMEFVFLSLFLMSYAFVLESKNTRTSSLMLLVGLICANVSLYYKETTFAMIIAFAFVHLFCVYFSHTKCKIHIKLFDMGLILSTIVWFVVYVFVVLLQKQDSGFYGDTPYSALLTFAKSLFTYLCNEPFLCGIIFSALIYRIYAVLIKKQPFIPLLDASIWSSAILLCEYAVLKLSSHHYLLPAYVFTLIVIGASFLLWWQHKWYKVILALCAFMFVGNTLFVSAYIWAHYKFVPPNFQATLSFVSDYTHNHPHNRIFLEGVDRVSYVEVYHSFGKWLTYYGAQDFDLYSSDAVDSRFVDRFNGNAHWSVFQNNEAIAKQSGDLVIATPYSAYNFDLESLNEKYELLFSAEQGYNVPLLGLKTFLKATLQFLGLTQGDVILSQNVYALPLHFYVLRVR</sequence>
<dbReference type="Proteomes" id="UP000029925">
    <property type="component" value="Unassembled WGS sequence"/>
</dbReference>